<dbReference type="AlphaFoldDB" id="A0A1I8IVV7"/>
<reference evidence="3" key="1">
    <citation type="submission" date="2016-11" db="UniProtKB">
        <authorList>
            <consortium name="WormBaseParasite"/>
        </authorList>
    </citation>
    <scope>IDENTIFICATION</scope>
</reference>
<feature type="region of interest" description="Disordered" evidence="1">
    <location>
        <begin position="17"/>
        <end position="36"/>
    </location>
</feature>
<feature type="compositionally biased region" description="Basic residues" evidence="1">
    <location>
        <begin position="27"/>
        <end position="36"/>
    </location>
</feature>
<name>A0A1I8IVV7_9PLAT</name>
<evidence type="ECO:0000313" key="3">
    <source>
        <dbReference type="WBParaSite" id="maker-uti_cns_0017569-snap-gene-0.2-mRNA-1"/>
    </source>
</evidence>
<sequence>MHRLMGACVSRSCQKTNCRSSSSASQSRKHAAKSPKRAHSFALCRIQIALRRQAAPPGRVLRFHAGCLQVRSPLPDRRQFCLMTDRHPVRGLARICLPCRSVTIDNFNLAAKSDDSPSLQPEPSATSAAASAASIVAQPFAGQIIGTHDGGPAAASAFRISQCPSCPQCGRSRTGLTLSLPIAKSARQLTTIVRLAVCLLTATSVYRRSRLASGASSLDSDDLMLGTDCDTDCEHDTGGGGGVGGDDDTCGGASLTTSRAGTDLADCLIREE</sequence>
<organism evidence="2 3">
    <name type="scientific">Macrostomum lignano</name>
    <dbReference type="NCBI Taxonomy" id="282301"/>
    <lineage>
        <taxon>Eukaryota</taxon>
        <taxon>Metazoa</taxon>
        <taxon>Spiralia</taxon>
        <taxon>Lophotrochozoa</taxon>
        <taxon>Platyhelminthes</taxon>
        <taxon>Rhabditophora</taxon>
        <taxon>Macrostomorpha</taxon>
        <taxon>Macrostomida</taxon>
        <taxon>Macrostomidae</taxon>
        <taxon>Macrostomum</taxon>
    </lineage>
</organism>
<accession>A0A1I8IVV7</accession>
<evidence type="ECO:0000256" key="1">
    <source>
        <dbReference type="SAM" id="MobiDB-lite"/>
    </source>
</evidence>
<protein>
    <submittedName>
        <fullName evidence="3">Uncharacterized protein</fullName>
    </submittedName>
</protein>
<dbReference type="WBParaSite" id="maker-uti_cns_0017569-snap-gene-0.2-mRNA-1">
    <property type="protein sequence ID" value="maker-uti_cns_0017569-snap-gene-0.2-mRNA-1"/>
    <property type="gene ID" value="maker-uti_cns_0017569-snap-gene-0.2"/>
</dbReference>
<evidence type="ECO:0000313" key="2">
    <source>
        <dbReference type="Proteomes" id="UP000095280"/>
    </source>
</evidence>
<dbReference type="Proteomes" id="UP000095280">
    <property type="component" value="Unplaced"/>
</dbReference>
<keyword evidence="2" id="KW-1185">Reference proteome</keyword>
<proteinExistence type="predicted"/>